<reference evidence="2 3" key="1">
    <citation type="submission" date="2017-10" db="EMBL/GenBank/DDBJ databases">
        <title>Novel microbial diversity and functional potential in the marine mammal oral microbiome.</title>
        <authorList>
            <person name="Dudek N.K."/>
            <person name="Sun C.L."/>
            <person name="Burstein D."/>
            <person name="Kantor R.S."/>
            <person name="Aliaga Goltsman D.S."/>
            <person name="Bik E.M."/>
            <person name="Thomas B.C."/>
            <person name="Banfield J.F."/>
            <person name="Relman D.A."/>
        </authorList>
    </citation>
    <scope>NUCLEOTIDE SEQUENCE [LARGE SCALE GENOMIC DNA]</scope>
    <source>
        <strain evidence="2">DOLJORAL78_49_30</strain>
    </source>
</reference>
<proteinExistence type="predicted"/>
<comment type="caution">
    <text evidence="2">The sequence shown here is derived from an EMBL/GenBank/DDBJ whole genome shotgun (WGS) entry which is preliminary data.</text>
</comment>
<dbReference type="SUPFAM" id="SSF69118">
    <property type="entry name" value="AhpD-like"/>
    <property type="match status" value="1"/>
</dbReference>
<dbReference type="PANTHER" id="PTHR35446:SF2">
    <property type="entry name" value="CARBOXYMUCONOLACTONE DECARBOXYLASE-LIKE DOMAIN-CONTAINING PROTEIN"/>
    <property type="match status" value="1"/>
</dbReference>
<evidence type="ECO:0000313" key="3">
    <source>
        <dbReference type="Proteomes" id="UP000242733"/>
    </source>
</evidence>
<sequence>MKSQPDHITALDLPIPEHGQLSPEFQNYFSVCEEKLGLVPNVLKAYSHNPAQLDVFSRMYNELMHGDSKLSALEKEMIAVAVSAANGCYYCQVAHGTTVRKLSGDPMLGELLVMNYRVAELSDRHRAMLDFAVKLTEASHSILETDRQALRDKGFSEQEIWDIANIAGFYNMTNRVASAVDMQPNPEYHSLYR</sequence>
<gene>
    <name evidence="2" type="ORF">CSA61_00395</name>
</gene>
<dbReference type="AlphaFoldDB" id="A0A2G6JDT3"/>
<organism evidence="2 3">
    <name type="scientific">Neptuniibacter caesariensis</name>
    <dbReference type="NCBI Taxonomy" id="207954"/>
    <lineage>
        <taxon>Bacteria</taxon>
        <taxon>Pseudomonadati</taxon>
        <taxon>Pseudomonadota</taxon>
        <taxon>Gammaproteobacteria</taxon>
        <taxon>Oceanospirillales</taxon>
        <taxon>Oceanospirillaceae</taxon>
        <taxon>Neptuniibacter</taxon>
    </lineage>
</organism>
<dbReference type="PANTHER" id="PTHR35446">
    <property type="entry name" value="SI:CH211-175M2.5"/>
    <property type="match status" value="1"/>
</dbReference>
<dbReference type="NCBIfam" id="TIGR00778">
    <property type="entry name" value="ahpD_dom"/>
    <property type="match status" value="1"/>
</dbReference>
<dbReference type="Pfam" id="PF02627">
    <property type="entry name" value="CMD"/>
    <property type="match status" value="1"/>
</dbReference>
<keyword evidence="2" id="KW-0560">Oxidoreductase</keyword>
<accession>A0A2G6JDT3</accession>
<dbReference type="Gene3D" id="1.20.5.810">
    <property type="entry name" value="AhpD-like"/>
    <property type="match status" value="1"/>
</dbReference>
<dbReference type="InterPro" id="IPR029032">
    <property type="entry name" value="AhpD-like"/>
</dbReference>
<feature type="domain" description="Carboxymuconolactone decarboxylase-like" evidence="1">
    <location>
        <begin position="53"/>
        <end position="100"/>
    </location>
</feature>
<name>A0A2G6JDT3_NEPCE</name>
<dbReference type="NCBIfam" id="TIGR01926">
    <property type="entry name" value="peroxid_rel"/>
    <property type="match status" value="1"/>
</dbReference>
<protein>
    <submittedName>
        <fullName evidence="2">Alkylhydroperoxidase</fullName>
    </submittedName>
</protein>
<dbReference type="Proteomes" id="UP000242733">
    <property type="component" value="Unassembled WGS sequence"/>
</dbReference>
<evidence type="ECO:0000313" key="2">
    <source>
        <dbReference type="EMBL" id="PIE20659.1"/>
    </source>
</evidence>
<dbReference type="GO" id="GO:0051920">
    <property type="term" value="F:peroxiredoxin activity"/>
    <property type="evidence" value="ECO:0007669"/>
    <property type="project" value="InterPro"/>
</dbReference>
<dbReference type="EMBL" id="PDSG01000004">
    <property type="protein sequence ID" value="PIE20659.1"/>
    <property type="molecule type" value="Genomic_DNA"/>
</dbReference>
<keyword evidence="2" id="KW-0575">Peroxidase</keyword>
<dbReference type="InterPro" id="IPR010195">
    <property type="entry name" value="Uncharacterised_peroxidase-rel"/>
</dbReference>
<evidence type="ECO:0000259" key="1">
    <source>
        <dbReference type="Pfam" id="PF02627"/>
    </source>
</evidence>
<dbReference type="InterPro" id="IPR004675">
    <property type="entry name" value="AhpD_core"/>
</dbReference>
<dbReference type="Gene3D" id="1.20.1290.10">
    <property type="entry name" value="AhpD-like"/>
    <property type="match status" value="1"/>
</dbReference>
<dbReference type="InterPro" id="IPR003779">
    <property type="entry name" value="CMD-like"/>
</dbReference>